<feature type="transmembrane region" description="Helical" evidence="2">
    <location>
        <begin position="87"/>
        <end position="107"/>
    </location>
</feature>
<evidence type="ECO:0000313" key="5">
    <source>
        <dbReference type="Proteomes" id="UP000657931"/>
    </source>
</evidence>
<dbReference type="Proteomes" id="UP000657931">
    <property type="component" value="Unassembled WGS sequence"/>
</dbReference>
<organism evidence="4 5">
    <name type="scientific">Cytobacillus stercorigallinarum</name>
    <dbReference type="NCBI Taxonomy" id="2762240"/>
    <lineage>
        <taxon>Bacteria</taxon>
        <taxon>Bacillati</taxon>
        <taxon>Bacillota</taxon>
        <taxon>Bacilli</taxon>
        <taxon>Bacillales</taxon>
        <taxon>Bacillaceae</taxon>
        <taxon>Cytobacillus</taxon>
    </lineage>
</organism>
<name>A0ABR8QU92_9BACI</name>
<keyword evidence="5" id="KW-1185">Reference proteome</keyword>
<dbReference type="InterPro" id="IPR051203">
    <property type="entry name" value="Polysaccharide_Synthase-Rel"/>
</dbReference>
<dbReference type="CDD" id="cd05237">
    <property type="entry name" value="UDP_invert_4-6DH_SDR_e"/>
    <property type="match status" value="1"/>
</dbReference>
<feature type="transmembrane region" description="Helical" evidence="2">
    <location>
        <begin position="61"/>
        <end position="81"/>
    </location>
</feature>
<evidence type="ECO:0000256" key="1">
    <source>
        <dbReference type="ARBA" id="ARBA00007430"/>
    </source>
</evidence>
<dbReference type="InterPro" id="IPR003869">
    <property type="entry name" value="Polysac_CapD-like"/>
</dbReference>
<dbReference type="SUPFAM" id="SSF53335">
    <property type="entry name" value="S-adenosyl-L-methionine-dependent methyltransferases"/>
    <property type="match status" value="1"/>
</dbReference>
<dbReference type="SUPFAM" id="SSF51735">
    <property type="entry name" value="NAD(P)-binding Rossmann-fold domains"/>
    <property type="match status" value="1"/>
</dbReference>
<dbReference type="Pfam" id="PF13727">
    <property type="entry name" value="CoA_binding_3"/>
    <property type="match status" value="1"/>
</dbReference>
<gene>
    <name evidence="4" type="ORF">H9655_18850</name>
</gene>
<reference evidence="4 5" key="1">
    <citation type="submission" date="2020-08" db="EMBL/GenBank/DDBJ databases">
        <title>A Genomic Blueprint of the Chicken Gut Microbiome.</title>
        <authorList>
            <person name="Gilroy R."/>
            <person name="Ravi A."/>
            <person name="Getino M."/>
            <person name="Pursley I."/>
            <person name="Horton D.L."/>
            <person name="Alikhan N.-F."/>
            <person name="Baker D."/>
            <person name="Gharbi K."/>
            <person name="Hall N."/>
            <person name="Watson M."/>
            <person name="Adriaenssens E.M."/>
            <person name="Foster-Nyarko E."/>
            <person name="Jarju S."/>
            <person name="Secka A."/>
            <person name="Antonio M."/>
            <person name="Oren A."/>
            <person name="Chaudhuri R."/>
            <person name="La Ragione R.M."/>
            <person name="Hildebrand F."/>
            <person name="Pallen M.J."/>
        </authorList>
    </citation>
    <scope>NUCLEOTIDE SEQUENCE [LARGE SCALE GENOMIC DNA]</scope>
    <source>
        <strain evidence="4 5">Sa5YUA1</strain>
    </source>
</reference>
<evidence type="ECO:0000313" key="4">
    <source>
        <dbReference type="EMBL" id="MBD7939100.1"/>
    </source>
</evidence>
<evidence type="ECO:0000256" key="2">
    <source>
        <dbReference type="SAM" id="Phobius"/>
    </source>
</evidence>
<keyword evidence="2" id="KW-1133">Transmembrane helix</keyword>
<dbReference type="PANTHER" id="PTHR43318">
    <property type="entry name" value="UDP-N-ACETYLGLUCOSAMINE 4,6-DEHYDRATASE"/>
    <property type="match status" value="1"/>
</dbReference>
<protein>
    <submittedName>
        <fullName evidence="4">Polysaccharide biosynthesis protein</fullName>
    </submittedName>
</protein>
<dbReference type="EMBL" id="JACSQT010000012">
    <property type="protein sequence ID" value="MBD7939100.1"/>
    <property type="molecule type" value="Genomic_DNA"/>
</dbReference>
<dbReference type="Pfam" id="PF02719">
    <property type="entry name" value="Polysacc_synt_2"/>
    <property type="match status" value="1"/>
</dbReference>
<accession>A0ABR8QU92</accession>
<dbReference type="InterPro" id="IPR036291">
    <property type="entry name" value="NAD(P)-bd_dom_sf"/>
</dbReference>
<evidence type="ECO:0000259" key="3">
    <source>
        <dbReference type="Pfam" id="PF02719"/>
    </source>
</evidence>
<feature type="domain" description="Polysaccharide biosynthesis protein CapD-like" evidence="3">
    <location>
        <begin position="263"/>
        <end position="544"/>
    </location>
</feature>
<dbReference type="Gene3D" id="3.40.50.720">
    <property type="entry name" value="NAD(P)-binding Rossmann-like Domain"/>
    <property type="match status" value="2"/>
</dbReference>
<dbReference type="PANTHER" id="PTHR43318:SF1">
    <property type="entry name" value="POLYSACCHARIDE BIOSYNTHESIS PROTEIN EPSC-RELATED"/>
    <property type="match status" value="1"/>
</dbReference>
<sequence>MDAGLLFGSFICTYLLLPTSFSNLQAIIIYSLSLLFYYTFAYKQKFYEQLWSYASLREFFIILRIVATTVCLTMITYFMLFKAFLPQFTIIYGLVLLIVLTSSRYGVRVYRERIQELAINKKKTLIIGAGSAGGMLAKQLMQGHDQLIPVGFIDDDYRKQGLYLAGLKVLGKVEQLNEIVQEMAIEHLIIAIPSLKKEELEIIFHQCAKTNVKTQTLPFIEDIVMGEVKVNHIRDVKVEDLLGREPILLEDNSISEYIANQTVLVSGAGGSIGSEICRQILKFSPKRLILLGHGENSIYSIRLELEDMQSDCELIPVIADIQDKARMIQIMKIYQPAVVYHAAAHKHVPLMEEHPEEAVKNNMIGTRNMAEAAHQSQVNVFVMVSTDKAVNPTSVMGSSKRLAEMLVQQMNKVSTTRFVAVRFGNVLGSRGSVIPLFKKQIEKGGPITVTHPDMVRYFMTIPEASRLVLQAGALALGGEIFILDMGKPVRIYDLAKNLIKLSGYTTQEINIKFTGIRKGEKLFEELLNKEEMGIQQIHPHIYIGKSATLYIKEIENLIDLYPLMSKEELRERLLSLANRSETPEKKQEVANMLSLS</sequence>
<proteinExistence type="inferred from homology"/>
<keyword evidence="2" id="KW-0472">Membrane</keyword>
<keyword evidence="2" id="KW-0812">Transmembrane</keyword>
<comment type="caution">
    <text evidence="4">The sequence shown here is derived from an EMBL/GenBank/DDBJ whole genome shotgun (WGS) entry which is preliminary data.</text>
</comment>
<comment type="similarity">
    <text evidence="1">Belongs to the polysaccharide synthase family.</text>
</comment>
<dbReference type="InterPro" id="IPR029063">
    <property type="entry name" value="SAM-dependent_MTases_sf"/>
</dbReference>